<dbReference type="AlphaFoldDB" id="A0A0C3CXT0"/>
<proteinExistence type="predicted"/>
<feature type="compositionally biased region" description="Polar residues" evidence="1">
    <location>
        <begin position="286"/>
        <end position="305"/>
    </location>
</feature>
<protein>
    <submittedName>
        <fullName evidence="2">Uncharacterized protein</fullName>
    </submittedName>
</protein>
<dbReference type="InParanoid" id="A0A0C3CXT0"/>
<feature type="region of interest" description="Disordered" evidence="1">
    <location>
        <begin position="286"/>
        <end position="377"/>
    </location>
</feature>
<evidence type="ECO:0000313" key="3">
    <source>
        <dbReference type="Proteomes" id="UP000053989"/>
    </source>
</evidence>
<reference evidence="2 3" key="1">
    <citation type="submission" date="2014-04" db="EMBL/GenBank/DDBJ databases">
        <authorList>
            <consortium name="DOE Joint Genome Institute"/>
            <person name="Kuo A."/>
            <person name="Kohler A."/>
            <person name="Nagy L.G."/>
            <person name="Floudas D."/>
            <person name="Copeland A."/>
            <person name="Barry K.W."/>
            <person name="Cichocki N."/>
            <person name="Veneault-Fourrey C."/>
            <person name="LaButti K."/>
            <person name="Lindquist E.A."/>
            <person name="Lipzen A."/>
            <person name="Lundell T."/>
            <person name="Morin E."/>
            <person name="Murat C."/>
            <person name="Sun H."/>
            <person name="Tunlid A."/>
            <person name="Henrissat B."/>
            <person name="Grigoriev I.V."/>
            <person name="Hibbett D.S."/>
            <person name="Martin F."/>
            <person name="Nordberg H.P."/>
            <person name="Cantor M.N."/>
            <person name="Hua S.X."/>
        </authorList>
    </citation>
    <scope>NUCLEOTIDE SEQUENCE [LARGE SCALE GENOMIC DNA]</scope>
    <source>
        <strain evidence="2 3">Foug A</strain>
    </source>
</reference>
<feature type="compositionally biased region" description="Acidic residues" evidence="1">
    <location>
        <begin position="346"/>
        <end position="370"/>
    </location>
</feature>
<reference evidence="3" key="2">
    <citation type="submission" date="2015-01" db="EMBL/GenBank/DDBJ databases">
        <title>Evolutionary Origins and Diversification of the Mycorrhizal Mutualists.</title>
        <authorList>
            <consortium name="DOE Joint Genome Institute"/>
            <consortium name="Mycorrhizal Genomics Consortium"/>
            <person name="Kohler A."/>
            <person name="Kuo A."/>
            <person name="Nagy L.G."/>
            <person name="Floudas D."/>
            <person name="Copeland A."/>
            <person name="Barry K.W."/>
            <person name="Cichocki N."/>
            <person name="Veneault-Fourrey C."/>
            <person name="LaButti K."/>
            <person name="Lindquist E.A."/>
            <person name="Lipzen A."/>
            <person name="Lundell T."/>
            <person name="Morin E."/>
            <person name="Murat C."/>
            <person name="Riley R."/>
            <person name="Ohm R."/>
            <person name="Sun H."/>
            <person name="Tunlid A."/>
            <person name="Henrissat B."/>
            <person name="Grigoriev I.V."/>
            <person name="Hibbett D.S."/>
            <person name="Martin F."/>
        </authorList>
    </citation>
    <scope>NUCLEOTIDE SEQUENCE [LARGE SCALE GENOMIC DNA]</scope>
    <source>
        <strain evidence="3">Foug A</strain>
    </source>
</reference>
<organism evidence="2 3">
    <name type="scientific">Scleroderma citrinum Foug A</name>
    <dbReference type="NCBI Taxonomy" id="1036808"/>
    <lineage>
        <taxon>Eukaryota</taxon>
        <taxon>Fungi</taxon>
        <taxon>Dikarya</taxon>
        <taxon>Basidiomycota</taxon>
        <taxon>Agaricomycotina</taxon>
        <taxon>Agaricomycetes</taxon>
        <taxon>Agaricomycetidae</taxon>
        <taxon>Boletales</taxon>
        <taxon>Sclerodermatineae</taxon>
        <taxon>Sclerodermataceae</taxon>
        <taxon>Scleroderma</taxon>
    </lineage>
</organism>
<dbReference type="HOGENOM" id="CLU_394384_0_0_1"/>
<evidence type="ECO:0000313" key="2">
    <source>
        <dbReference type="EMBL" id="KIM53375.1"/>
    </source>
</evidence>
<accession>A0A0C3CXT0</accession>
<evidence type="ECO:0000256" key="1">
    <source>
        <dbReference type="SAM" id="MobiDB-lite"/>
    </source>
</evidence>
<dbReference type="OrthoDB" id="2692910at2759"/>
<gene>
    <name evidence="2" type="ORF">SCLCIDRAFT_31926</name>
</gene>
<feature type="compositionally biased region" description="Acidic residues" evidence="1">
    <location>
        <begin position="321"/>
        <end position="331"/>
    </location>
</feature>
<feature type="compositionally biased region" description="Low complexity" evidence="1">
    <location>
        <begin position="396"/>
        <end position="408"/>
    </location>
</feature>
<dbReference type="Proteomes" id="UP000053989">
    <property type="component" value="Unassembled WGS sequence"/>
</dbReference>
<dbReference type="EMBL" id="KN822182">
    <property type="protein sequence ID" value="KIM53375.1"/>
    <property type="molecule type" value="Genomic_DNA"/>
</dbReference>
<keyword evidence="3" id="KW-1185">Reference proteome</keyword>
<feature type="region of interest" description="Disordered" evidence="1">
    <location>
        <begin position="236"/>
        <end position="258"/>
    </location>
</feature>
<sequence>MPQSPHRSPPTRQRASSESNLNVLITLLERLALSPADSAVLATILTAKSLDAGSAPAPEATAHVEPTSPIPLSTIYTSPAFPSSPSASSGTGSAIPSSPSSWDTFGLRSSFGSPQSQLPLTLATSPTSAYIDELLDPAPPTSTYTGPTTPIAVTLITSPRSKPKEHVIYYMDLEYEEALASCADECFLHQYCGLYYNIPMRINSKAQFYCVTKGTHIGIFNGWDQAAVEVLKTTRGHRSDDDEDMQSSPHSPVPASCKVKPCAAIEPPEGWEEHMFGLRDWRPVTPTASPLQRSASRVLTVQTPQLHEEHVPDAEKGTEGQSDDGVNEIETETLAQITDQVVGDGAEGEGDEDEDEDEEMNQNEAVDDGSQDCSNYSSDKCAVKVKKATERIACGDQSSLPLLSPPEESGSEESEPDVEEDQSPSPSRKSRKMAAGNKSGHDGSELPLPKKPGTLLNEALEEILAAGFGIKPSHTKVNEANLFRLWYWATQPKPEGATRNEFNNIITKEYNDLMKDIPKDDITARREKLKDIYEWSKASLVIPSNKSVKSIAAKLENAKVQCSGLAEAWCNLEEIEIVGVLMYVGEDPAGRQLSGIFGRSDMIRKFINDCSIDVRALMDKYTSIFKCLRNGDGSSISLLGSNSSMELDPVLELRCHPREIPRDWDRRIFGTMMREKLAAALKEQRGVDFTHAFTQCESK</sequence>
<feature type="compositionally biased region" description="Basic and acidic residues" evidence="1">
    <location>
        <begin position="306"/>
        <end position="318"/>
    </location>
</feature>
<name>A0A0C3CXT0_9AGAM</name>
<feature type="compositionally biased region" description="Acidic residues" evidence="1">
    <location>
        <begin position="409"/>
        <end position="422"/>
    </location>
</feature>
<feature type="region of interest" description="Disordered" evidence="1">
    <location>
        <begin position="396"/>
        <end position="452"/>
    </location>
</feature>